<sequence>MSYLHENLASFGPCAVADEAERGQKQPVVALVHCDQLRLTNIESHMTYDKNVSPVGWYLVSYLLRFVELDDKEKNDDNARFLSWENSILVRATTMDEAYEKGVRMAREATKPYKGGPAGVLVQWKLVGVTDVLPIYEELVDGAEIAWTERAPRLLKNLKKMVRPKGSFLQ</sequence>
<evidence type="ECO:0000313" key="1">
    <source>
        <dbReference type="EMBL" id="MPM16376.1"/>
    </source>
</evidence>
<reference evidence="1" key="1">
    <citation type="submission" date="2019-08" db="EMBL/GenBank/DDBJ databases">
        <authorList>
            <person name="Kucharzyk K."/>
            <person name="Murdoch R.W."/>
            <person name="Higgins S."/>
            <person name="Loffler F."/>
        </authorList>
    </citation>
    <scope>NUCLEOTIDE SEQUENCE</scope>
</reference>
<name>A0A644XJK3_9ZZZZ</name>
<gene>
    <name evidence="1" type="ORF">SDC9_62755</name>
</gene>
<organism evidence="1">
    <name type="scientific">bioreactor metagenome</name>
    <dbReference type="NCBI Taxonomy" id="1076179"/>
    <lineage>
        <taxon>unclassified sequences</taxon>
        <taxon>metagenomes</taxon>
        <taxon>ecological metagenomes</taxon>
    </lineage>
</organism>
<accession>A0A644XJK3</accession>
<dbReference type="AlphaFoldDB" id="A0A644XJK3"/>
<comment type="caution">
    <text evidence="1">The sequence shown here is derived from an EMBL/GenBank/DDBJ whole genome shotgun (WGS) entry which is preliminary data.</text>
</comment>
<proteinExistence type="predicted"/>
<dbReference type="InterPro" id="IPR025630">
    <property type="entry name" value="DUF4288"/>
</dbReference>
<protein>
    <recommendedName>
        <fullName evidence="2">DUF4288 domain-containing protein</fullName>
    </recommendedName>
</protein>
<dbReference type="EMBL" id="VSSQ01002598">
    <property type="protein sequence ID" value="MPM16376.1"/>
    <property type="molecule type" value="Genomic_DNA"/>
</dbReference>
<evidence type="ECO:0008006" key="2">
    <source>
        <dbReference type="Google" id="ProtNLM"/>
    </source>
</evidence>
<dbReference type="Pfam" id="PF14119">
    <property type="entry name" value="DUF4288"/>
    <property type="match status" value="1"/>
</dbReference>